<evidence type="ECO:0000313" key="2">
    <source>
        <dbReference type="EnsemblProtists" id="EOD35816"/>
    </source>
</evidence>
<dbReference type="KEGG" id="ehx:EMIHUDRAFT_460565"/>
<keyword evidence="3" id="KW-1185">Reference proteome</keyword>
<evidence type="ECO:0000256" key="1">
    <source>
        <dbReference type="SAM" id="MobiDB-lite"/>
    </source>
</evidence>
<dbReference type="PaxDb" id="2903-EOD35816"/>
<dbReference type="Proteomes" id="UP000013827">
    <property type="component" value="Unassembled WGS sequence"/>
</dbReference>
<evidence type="ECO:0000313" key="3">
    <source>
        <dbReference type="Proteomes" id="UP000013827"/>
    </source>
</evidence>
<feature type="compositionally biased region" description="Gly residues" evidence="1">
    <location>
        <begin position="35"/>
        <end position="48"/>
    </location>
</feature>
<feature type="region of interest" description="Disordered" evidence="1">
    <location>
        <begin position="1"/>
        <end position="50"/>
    </location>
</feature>
<reference evidence="2" key="2">
    <citation type="submission" date="2024-10" db="UniProtKB">
        <authorList>
            <consortium name="EnsemblProtists"/>
        </authorList>
    </citation>
    <scope>IDENTIFICATION</scope>
</reference>
<reference evidence="3" key="1">
    <citation type="journal article" date="2013" name="Nature">
        <title>Pan genome of the phytoplankton Emiliania underpins its global distribution.</title>
        <authorList>
            <person name="Read B.A."/>
            <person name="Kegel J."/>
            <person name="Klute M.J."/>
            <person name="Kuo A."/>
            <person name="Lefebvre S.C."/>
            <person name="Maumus F."/>
            <person name="Mayer C."/>
            <person name="Miller J."/>
            <person name="Monier A."/>
            <person name="Salamov A."/>
            <person name="Young J."/>
            <person name="Aguilar M."/>
            <person name="Claverie J.M."/>
            <person name="Frickenhaus S."/>
            <person name="Gonzalez K."/>
            <person name="Herman E.K."/>
            <person name="Lin Y.C."/>
            <person name="Napier J."/>
            <person name="Ogata H."/>
            <person name="Sarno A.F."/>
            <person name="Shmutz J."/>
            <person name="Schroeder D."/>
            <person name="de Vargas C."/>
            <person name="Verret F."/>
            <person name="von Dassow P."/>
            <person name="Valentin K."/>
            <person name="Van de Peer Y."/>
            <person name="Wheeler G."/>
            <person name="Dacks J.B."/>
            <person name="Delwiche C.F."/>
            <person name="Dyhrman S.T."/>
            <person name="Glockner G."/>
            <person name="John U."/>
            <person name="Richards T."/>
            <person name="Worden A.Z."/>
            <person name="Zhang X."/>
            <person name="Grigoriev I.V."/>
            <person name="Allen A.E."/>
            <person name="Bidle K."/>
            <person name="Borodovsky M."/>
            <person name="Bowler C."/>
            <person name="Brownlee C."/>
            <person name="Cock J.M."/>
            <person name="Elias M."/>
            <person name="Gladyshev V.N."/>
            <person name="Groth M."/>
            <person name="Guda C."/>
            <person name="Hadaegh A."/>
            <person name="Iglesias-Rodriguez M.D."/>
            <person name="Jenkins J."/>
            <person name="Jones B.M."/>
            <person name="Lawson T."/>
            <person name="Leese F."/>
            <person name="Lindquist E."/>
            <person name="Lobanov A."/>
            <person name="Lomsadze A."/>
            <person name="Malik S.B."/>
            <person name="Marsh M.E."/>
            <person name="Mackinder L."/>
            <person name="Mock T."/>
            <person name="Mueller-Roeber B."/>
            <person name="Pagarete A."/>
            <person name="Parker M."/>
            <person name="Probert I."/>
            <person name="Quesneville H."/>
            <person name="Raines C."/>
            <person name="Rensing S.A."/>
            <person name="Riano-Pachon D.M."/>
            <person name="Richier S."/>
            <person name="Rokitta S."/>
            <person name="Shiraiwa Y."/>
            <person name="Soanes D.M."/>
            <person name="van der Giezen M."/>
            <person name="Wahlund T.M."/>
            <person name="Williams B."/>
            <person name="Wilson W."/>
            <person name="Wolfe G."/>
            <person name="Wurch L.L."/>
        </authorList>
    </citation>
    <scope>NUCLEOTIDE SEQUENCE</scope>
</reference>
<feature type="compositionally biased region" description="Basic residues" evidence="1">
    <location>
        <begin position="196"/>
        <end position="207"/>
    </location>
</feature>
<protein>
    <submittedName>
        <fullName evidence="2">Uncharacterized protein</fullName>
    </submittedName>
</protein>
<accession>A0A0D3KJ81</accession>
<feature type="region of interest" description="Disordered" evidence="1">
    <location>
        <begin position="191"/>
        <end position="229"/>
    </location>
</feature>
<dbReference type="GeneID" id="17281087"/>
<dbReference type="RefSeq" id="XP_005788245.1">
    <property type="nucleotide sequence ID" value="XM_005788188.1"/>
</dbReference>
<feature type="compositionally biased region" description="Low complexity" evidence="1">
    <location>
        <begin position="159"/>
        <end position="176"/>
    </location>
</feature>
<organism evidence="2 3">
    <name type="scientific">Emiliania huxleyi (strain CCMP1516)</name>
    <dbReference type="NCBI Taxonomy" id="280463"/>
    <lineage>
        <taxon>Eukaryota</taxon>
        <taxon>Haptista</taxon>
        <taxon>Haptophyta</taxon>
        <taxon>Prymnesiophyceae</taxon>
        <taxon>Isochrysidales</taxon>
        <taxon>Noelaerhabdaceae</taxon>
        <taxon>Emiliania</taxon>
    </lineage>
</organism>
<sequence length="238" mass="26670">REHRREQRAAHGRGGVVRGALLPRLLARRPRGGAPPAGGHRGGTGGAASAGPLALQAARGVPLRQVVPLQALVLAAPRRGGGAQPQLLLRGRELPAWPPVARRPRPACPAQRRRLDGKPDAAHRRRERGRRGQRRWRRRRRRRRRRLPRDGRDARWSRRAGATAPQRPAAAAGVQVRQVRRGGPLHQRVPAEHLPQVRRPRPHRNQLHRIPQRDGRVGPADEAAVRRRRPRAVLYCPI</sequence>
<feature type="compositionally biased region" description="Basic residues" evidence="1">
    <location>
        <begin position="123"/>
        <end position="147"/>
    </location>
</feature>
<name>A0A0D3KJ81_EMIH1</name>
<feature type="compositionally biased region" description="Basic and acidic residues" evidence="1">
    <location>
        <begin position="113"/>
        <end position="122"/>
    </location>
</feature>
<dbReference type="AlphaFoldDB" id="A0A0D3KJ81"/>
<proteinExistence type="predicted"/>
<dbReference type="EnsemblProtists" id="EOD35816">
    <property type="protein sequence ID" value="EOD35816"/>
    <property type="gene ID" value="EMIHUDRAFT_460565"/>
</dbReference>
<dbReference type="HOGENOM" id="CLU_1192540_0_0_1"/>
<feature type="region of interest" description="Disordered" evidence="1">
    <location>
        <begin position="97"/>
        <end position="176"/>
    </location>
</feature>